<dbReference type="Pfam" id="PF13749">
    <property type="entry name" value="HATPase_c_4"/>
    <property type="match status" value="1"/>
</dbReference>
<dbReference type="RefSeq" id="WP_157949587.1">
    <property type="nucleotide sequence ID" value="NZ_AP027742.1"/>
</dbReference>
<dbReference type="EMBL" id="AP027742">
    <property type="protein sequence ID" value="BDZ76468.1"/>
    <property type="molecule type" value="Genomic_DNA"/>
</dbReference>
<dbReference type="Gene3D" id="3.30.565.60">
    <property type="match status" value="1"/>
</dbReference>
<dbReference type="Proteomes" id="UP001305815">
    <property type="component" value="Chromosome"/>
</dbReference>
<dbReference type="Pfam" id="PF13412">
    <property type="entry name" value="HTH_24"/>
    <property type="match status" value="1"/>
</dbReference>
<keyword evidence="2" id="KW-1185">Reference proteome</keyword>
<proteinExistence type="predicted"/>
<dbReference type="InterPro" id="IPR036390">
    <property type="entry name" value="WH_DNA-bd_sf"/>
</dbReference>
<dbReference type="CDD" id="cd00090">
    <property type="entry name" value="HTH_ARSR"/>
    <property type="match status" value="1"/>
</dbReference>
<protein>
    <submittedName>
        <fullName evidence="1">ATPase AAA</fullName>
    </submittedName>
</protein>
<dbReference type="PANTHER" id="PTHR30595:SF6">
    <property type="entry name" value="SCHLAFEN ALBA-2 DOMAIN-CONTAINING PROTEIN"/>
    <property type="match status" value="1"/>
</dbReference>
<evidence type="ECO:0000313" key="1">
    <source>
        <dbReference type="EMBL" id="BDZ76468.1"/>
    </source>
</evidence>
<gene>
    <name evidence="1" type="ORF">Lac1_06510</name>
</gene>
<evidence type="ECO:0000313" key="2">
    <source>
        <dbReference type="Proteomes" id="UP001305815"/>
    </source>
</evidence>
<organism evidence="1 2">
    <name type="scientific">Claveliimonas bilis</name>
    <dbReference type="NCBI Taxonomy" id="3028070"/>
    <lineage>
        <taxon>Bacteria</taxon>
        <taxon>Bacillati</taxon>
        <taxon>Bacillota</taxon>
        <taxon>Clostridia</taxon>
        <taxon>Lachnospirales</taxon>
        <taxon>Lachnospiraceae</taxon>
        <taxon>Claveliimonas</taxon>
    </lineage>
</organism>
<dbReference type="InterPro" id="IPR036388">
    <property type="entry name" value="WH-like_DNA-bd_sf"/>
</dbReference>
<accession>A0ABN6YTJ7</accession>
<name>A0ABN6YTJ7_9FIRM</name>
<dbReference type="InterPro" id="IPR011991">
    <property type="entry name" value="ArsR-like_HTH"/>
</dbReference>
<dbReference type="PANTHER" id="PTHR30595">
    <property type="entry name" value="GLPR-RELATED TRANSCRIPTIONAL REPRESSOR"/>
    <property type="match status" value="1"/>
</dbReference>
<reference evidence="2" key="1">
    <citation type="journal article" date="2023" name="Int. J. Syst. Evol. Microbiol.">
        <title>Claveliimonas bilis gen. nov., sp. nov., deoxycholic acid-producing bacteria isolated from human faeces, and reclassification of Sellimonas monacensis Zenner et al. 2021 as Claveliimonas monacensis comb. nov.</title>
        <authorList>
            <person name="Hisatomi A."/>
            <person name="Kastawa N.W.E.P.G."/>
            <person name="Song I."/>
            <person name="Ohkuma M."/>
            <person name="Fukiya S."/>
            <person name="Sakamoto M."/>
        </authorList>
    </citation>
    <scope>NUCLEOTIDE SEQUENCE [LARGE SCALE GENOMIC DNA]</scope>
    <source>
        <strain evidence="2">12BBH14</strain>
    </source>
</reference>
<dbReference type="SUPFAM" id="SSF46785">
    <property type="entry name" value="Winged helix' DNA-binding domain"/>
    <property type="match status" value="1"/>
</dbReference>
<dbReference type="InterPro" id="IPR038475">
    <property type="entry name" value="RecG_C_sf"/>
</dbReference>
<dbReference type="Gene3D" id="1.10.10.10">
    <property type="entry name" value="Winged helix-like DNA-binding domain superfamily/Winged helix DNA-binding domain"/>
    <property type="match status" value="1"/>
</dbReference>
<sequence>MEGEETPYYYKGDGTMEAFVRIGNETVTANAAELKRLVLRGRNSSYDSLISSYNFKDYSFSKLRERYYEWNSSSMEEKNFESFGIVDGNGKLTNAGALLADNCPIRHSRLFCTRWNGLDKSGGRIDALDSAEFTGSLIILLNEGFSFVKRNMKTAWKKTANSRIELPDYCERSVFESIVNALIHRDYLINGSEVHIDIFDDRLVVYSPGGMPDGTKIQERNIDTVPSTRRNPVLADIFSRLGYMERQGSGLNKIRNAYRSAENYTPDKEPVFYSDRVEFTVTLKNLNFSASENEAKSEAKNEAENYRLTELEERLCNLLLEYPELTQSEIRERLDLSRSKVQRMMRKLTEDGIIIREGSRRKGYWTIHL</sequence>